<comment type="caution">
    <text evidence="3">The sequence shown here is derived from an EMBL/GenBank/DDBJ whole genome shotgun (WGS) entry which is preliminary data.</text>
</comment>
<organism evidence="3 4">
    <name type="scientific">Mycena maculata</name>
    <dbReference type="NCBI Taxonomy" id="230809"/>
    <lineage>
        <taxon>Eukaryota</taxon>
        <taxon>Fungi</taxon>
        <taxon>Dikarya</taxon>
        <taxon>Basidiomycota</taxon>
        <taxon>Agaricomycotina</taxon>
        <taxon>Agaricomycetes</taxon>
        <taxon>Agaricomycetidae</taxon>
        <taxon>Agaricales</taxon>
        <taxon>Marasmiineae</taxon>
        <taxon>Mycenaceae</taxon>
        <taxon>Mycena</taxon>
    </lineage>
</organism>
<dbReference type="PROSITE" id="PS50010">
    <property type="entry name" value="DH_2"/>
    <property type="match status" value="1"/>
</dbReference>
<reference evidence="3" key="1">
    <citation type="submission" date="2023-03" db="EMBL/GenBank/DDBJ databases">
        <title>Massive genome expansion in bonnet fungi (Mycena s.s.) driven by repeated elements and novel gene families across ecological guilds.</title>
        <authorList>
            <consortium name="Lawrence Berkeley National Laboratory"/>
            <person name="Harder C.B."/>
            <person name="Miyauchi S."/>
            <person name="Viragh M."/>
            <person name="Kuo A."/>
            <person name="Thoen E."/>
            <person name="Andreopoulos B."/>
            <person name="Lu D."/>
            <person name="Skrede I."/>
            <person name="Drula E."/>
            <person name="Henrissat B."/>
            <person name="Morin E."/>
            <person name="Kohler A."/>
            <person name="Barry K."/>
            <person name="LaButti K."/>
            <person name="Morin E."/>
            <person name="Salamov A."/>
            <person name="Lipzen A."/>
            <person name="Mereny Z."/>
            <person name="Hegedus B."/>
            <person name="Baldrian P."/>
            <person name="Stursova M."/>
            <person name="Weitz H."/>
            <person name="Taylor A."/>
            <person name="Grigoriev I.V."/>
            <person name="Nagy L.G."/>
            <person name="Martin F."/>
            <person name="Kauserud H."/>
        </authorList>
    </citation>
    <scope>NUCLEOTIDE SEQUENCE</scope>
    <source>
        <strain evidence="3">CBHHK188m</strain>
    </source>
</reference>
<feature type="region of interest" description="Disordered" evidence="1">
    <location>
        <begin position="74"/>
        <end position="157"/>
    </location>
</feature>
<dbReference type="Proteomes" id="UP001215280">
    <property type="component" value="Unassembled WGS sequence"/>
</dbReference>
<feature type="region of interest" description="Disordered" evidence="1">
    <location>
        <begin position="950"/>
        <end position="978"/>
    </location>
</feature>
<feature type="compositionally biased region" description="Polar residues" evidence="1">
    <location>
        <begin position="125"/>
        <end position="150"/>
    </location>
</feature>
<name>A0AAD7JHP7_9AGAR</name>
<evidence type="ECO:0000313" key="4">
    <source>
        <dbReference type="Proteomes" id="UP001215280"/>
    </source>
</evidence>
<dbReference type="AlphaFoldDB" id="A0AAD7JHP7"/>
<dbReference type="SUPFAM" id="SSF48065">
    <property type="entry name" value="DBL homology domain (DH-domain)"/>
    <property type="match status" value="1"/>
</dbReference>
<evidence type="ECO:0000313" key="3">
    <source>
        <dbReference type="EMBL" id="KAJ7765036.1"/>
    </source>
</evidence>
<feature type="compositionally biased region" description="Polar residues" evidence="1">
    <location>
        <begin position="390"/>
        <end position="407"/>
    </location>
</feature>
<dbReference type="Pfam" id="PF00621">
    <property type="entry name" value="RhoGEF"/>
    <property type="match status" value="2"/>
</dbReference>
<feature type="compositionally biased region" description="Low complexity" evidence="1">
    <location>
        <begin position="886"/>
        <end position="900"/>
    </location>
</feature>
<dbReference type="Gene3D" id="1.20.900.10">
    <property type="entry name" value="Dbl homology (DH) domain"/>
    <property type="match status" value="1"/>
</dbReference>
<dbReference type="GO" id="GO:0005737">
    <property type="term" value="C:cytoplasm"/>
    <property type="evidence" value="ECO:0007669"/>
    <property type="project" value="TreeGrafter"/>
</dbReference>
<dbReference type="PANTHER" id="PTHR45818:SF3">
    <property type="entry name" value="PROTEIN VAV"/>
    <property type="match status" value="1"/>
</dbReference>
<feature type="compositionally biased region" description="Basic residues" evidence="1">
    <location>
        <begin position="950"/>
        <end position="960"/>
    </location>
</feature>
<dbReference type="InterPro" id="IPR000219">
    <property type="entry name" value="DH_dom"/>
</dbReference>
<dbReference type="SMART" id="SM00325">
    <property type="entry name" value="RhoGEF"/>
    <property type="match status" value="1"/>
</dbReference>
<evidence type="ECO:0000256" key="1">
    <source>
        <dbReference type="SAM" id="MobiDB-lite"/>
    </source>
</evidence>
<dbReference type="InterPro" id="IPR035899">
    <property type="entry name" value="DBL_dom_sf"/>
</dbReference>
<feature type="region of interest" description="Disordered" evidence="1">
    <location>
        <begin position="886"/>
        <end position="933"/>
    </location>
</feature>
<feature type="compositionally biased region" description="Polar residues" evidence="1">
    <location>
        <begin position="1031"/>
        <end position="1041"/>
    </location>
</feature>
<feature type="domain" description="DH" evidence="2">
    <location>
        <begin position="167"/>
        <end position="499"/>
    </location>
</feature>
<dbReference type="SUPFAM" id="SSF50729">
    <property type="entry name" value="PH domain-like"/>
    <property type="match status" value="1"/>
</dbReference>
<evidence type="ECO:0000259" key="2">
    <source>
        <dbReference type="PROSITE" id="PS50010"/>
    </source>
</evidence>
<accession>A0AAD7JHP7</accession>
<dbReference type="InterPro" id="IPR011993">
    <property type="entry name" value="PH-like_dom_sf"/>
</dbReference>
<keyword evidence="4" id="KW-1185">Reference proteome</keyword>
<gene>
    <name evidence="3" type="ORF">DFH07DRAFT_811212</name>
</gene>
<feature type="compositionally biased region" description="Basic and acidic residues" evidence="1">
    <location>
        <begin position="420"/>
        <end position="430"/>
    </location>
</feature>
<proteinExistence type="predicted"/>
<dbReference type="PANTHER" id="PTHR45818">
    <property type="entry name" value="PROTEIN VAV"/>
    <property type="match status" value="1"/>
</dbReference>
<dbReference type="GO" id="GO:0005085">
    <property type="term" value="F:guanyl-nucleotide exchange factor activity"/>
    <property type="evidence" value="ECO:0007669"/>
    <property type="project" value="InterPro"/>
</dbReference>
<dbReference type="Gene3D" id="2.30.29.30">
    <property type="entry name" value="Pleckstrin-homology domain (PH domain)/Phosphotyrosine-binding domain (PTB)"/>
    <property type="match status" value="1"/>
</dbReference>
<feature type="compositionally biased region" description="Low complexity" evidence="1">
    <location>
        <begin position="87"/>
        <end position="109"/>
    </location>
</feature>
<sequence>MLPSIRNRRSSLRQPSPDRLTICGFLPMPPISASPVCTPTSTMHTGEIIPTNGTPNESPEPDHRLLLRVLPTWIATPPTPPAKNVRRSVTSVVRRPSSPLSPSASSPVVGLNSNSDAPRRPRALSDSSVTRSHAESNTTFRAPSIESDTGSEPGDAWDMEKAKDDVRKYHALMELLTTEASYLADLRALLSIYLRNLPTLCRTTSAFGRGTSNSRNNSYTHLPKTSVLYDQGLHPLTTLHTKPKPPARQLFTDREIDLLTRNAEEVLQLHENFVEELRAAILPLGFPIERSEALGVDDLEKRRIHNIDAAVEEVSTKFATEASRFDAYQSFCTGHPKALQLVHFARDQYPIEWEVYEQQCASMVANMAGESPGSRPETLRSRSEGEEPEQQSLPPSQSRKRTTSLNSIDGAVSRVRSRVNSKEGFTDGRKEKHSHRLAFLDYMIKPIQRICKYPLLLDQLRPGKTLRAMSDPAVRPHVDVVVESAAQAMRHVASAVDEARHRQDVAMQSSLIISRIALAHPATATSHMSSAYPAFQILTTSFLSSLGTCLLAGSLDVMHYQRSKPSSSASNINAKYLGAFLYLGGYLILVKVTKAKVYEPRHWFSLADFDIVDLEEEDTSLPCTFSLTCKGHQFDLTAACQREKDAWLSSIHESRLHPPAWINEPTSSIQFDGKGELIPSTLDGPFEAINALPTIQSLPELAKDDVYPDLTESVLAAFSGEVSQNQGAKLEMPANPEAVTSRRSSTASVKAIFTPTSDSETIIIRRSSPTARSQVDQGLQDVISEPVLTARSHASTRDELFQAPKILRTSFTRSTSALSLTGLTKNRLSRHESVRVPRKKSFMDDGMRGAQKRRHKKLSIVSMSEGESIFQPPADLSASSVSQCSSLTSNLTSPTLDSPLASEEQMPKSRRTLVSSPAPPSSPSSSVSSHGFNRADHYKTLTQGILRRWAKGSQHRRSRSAPHDQNIPEAAGSTSSSKAQYPVLPEMEFGAALSLVVSPQHDEDGVRPPSPSAPSPRRIRLPSSGAPITFRHSSAENTEPRPNSKRGSIFKRLKGIDLGLTP</sequence>
<dbReference type="EMBL" id="JARJLG010000036">
    <property type="protein sequence ID" value="KAJ7765036.1"/>
    <property type="molecule type" value="Genomic_DNA"/>
</dbReference>
<protein>
    <recommendedName>
        <fullName evidence="2">DH domain-containing protein</fullName>
    </recommendedName>
</protein>
<feature type="region of interest" description="Disordered" evidence="1">
    <location>
        <begin position="999"/>
        <end position="1062"/>
    </location>
</feature>
<feature type="region of interest" description="Disordered" evidence="1">
    <location>
        <begin position="367"/>
        <end position="430"/>
    </location>
</feature>